<sequence>MRRFDILAENLQFPEGPVVMPDGAVVVTEIARGCLTRISMDGEISMLADTGGGPNGAALGPDGMLYVCNNGGFSWNTESGLKPHGRAEDNAGGSIQKVDPETGTVETLYTACGDIVLRAPNDIVCDAHGGFYFTDHGHRSGRKLDFGAVFYAKRDGSHINQVAFPLIGPNGIGLSPDGRTLYVAETSSGRLWSYAIAAPGEVETPSWPSPTGGDLLAGLPGFQRYDSLAVEECGNVAVATLRLGGINVVSPKGDLVERIELPDPYTTNICFGGPDRRTAYITLSSTGRLVRMEWARPGLLLS</sequence>
<evidence type="ECO:0000313" key="3">
    <source>
        <dbReference type="Proteomes" id="UP000295131"/>
    </source>
</evidence>
<dbReference type="Proteomes" id="UP000295131">
    <property type="component" value="Unassembled WGS sequence"/>
</dbReference>
<protein>
    <submittedName>
        <fullName evidence="2">SMP-30/gluconolactonase/LRE family protein</fullName>
    </submittedName>
</protein>
<comment type="caution">
    <text evidence="2">The sequence shown here is derived from an EMBL/GenBank/DDBJ whole genome shotgun (WGS) entry which is preliminary data.</text>
</comment>
<proteinExistence type="predicted"/>
<dbReference type="PANTHER" id="PTHR47572:SF5">
    <property type="entry name" value="BLR2277 PROTEIN"/>
    <property type="match status" value="1"/>
</dbReference>
<evidence type="ECO:0000259" key="1">
    <source>
        <dbReference type="Pfam" id="PF08450"/>
    </source>
</evidence>
<dbReference type="EMBL" id="SMSI01000002">
    <property type="protein sequence ID" value="TDH36086.1"/>
    <property type="molecule type" value="Genomic_DNA"/>
</dbReference>
<evidence type="ECO:0000313" key="2">
    <source>
        <dbReference type="EMBL" id="TDH36086.1"/>
    </source>
</evidence>
<dbReference type="SUPFAM" id="SSF63829">
    <property type="entry name" value="Calcium-dependent phosphotriesterase"/>
    <property type="match status" value="1"/>
</dbReference>
<dbReference type="PANTHER" id="PTHR47572">
    <property type="entry name" value="LIPOPROTEIN-RELATED"/>
    <property type="match status" value="1"/>
</dbReference>
<dbReference type="InterPro" id="IPR051262">
    <property type="entry name" value="SMP-30/CGR1_Lactonase"/>
</dbReference>
<organism evidence="2 3">
    <name type="scientific">Pseudohoeflea suaedae</name>
    <dbReference type="NCBI Taxonomy" id="877384"/>
    <lineage>
        <taxon>Bacteria</taxon>
        <taxon>Pseudomonadati</taxon>
        <taxon>Pseudomonadota</taxon>
        <taxon>Alphaproteobacteria</taxon>
        <taxon>Hyphomicrobiales</taxon>
        <taxon>Rhizobiaceae</taxon>
        <taxon>Pseudohoeflea</taxon>
    </lineage>
</organism>
<reference evidence="2 3" key="1">
    <citation type="journal article" date="2013" name="Int. J. Syst. Evol. Microbiol.">
        <title>Hoeflea suaedae sp. nov., an endophytic bacterium isolated from the root of the halophyte Suaeda maritima.</title>
        <authorList>
            <person name="Chung E.J."/>
            <person name="Park J.A."/>
            <person name="Pramanik P."/>
            <person name="Bibi F."/>
            <person name="Jeon C.O."/>
            <person name="Chung Y.R."/>
        </authorList>
    </citation>
    <scope>NUCLEOTIDE SEQUENCE [LARGE SCALE GENOMIC DNA]</scope>
    <source>
        <strain evidence="2 3">YC6898</strain>
    </source>
</reference>
<gene>
    <name evidence="2" type="ORF">E2A64_12370</name>
</gene>
<dbReference type="Gene3D" id="2.120.10.30">
    <property type="entry name" value="TolB, C-terminal domain"/>
    <property type="match status" value="1"/>
</dbReference>
<name>A0A4R5PKD0_9HYPH</name>
<accession>A0A4R5PKD0</accession>
<dbReference type="Pfam" id="PF08450">
    <property type="entry name" value="SGL"/>
    <property type="match status" value="1"/>
</dbReference>
<dbReference type="RefSeq" id="WP_133284786.1">
    <property type="nucleotide sequence ID" value="NZ_SMSI01000002.1"/>
</dbReference>
<dbReference type="OrthoDB" id="30052at2"/>
<dbReference type="InterPro" id="IPR011042">
    <property type="entry name" value="6-blade_b-propeller_TolB-like"/>
</dbReference>
<dbReference type="AlphaFoldDB" id="A0A4R5PKD0"/>
<dbReference type="InterPro" id="IPR013658">
    <property type="entry name" value="SGL"/>
</dbReference>
<keyword evidence="3" id="KW-1185">Reference proteome</keyword>
<feature type="domain" description="SMP-30/Gluconolactonase/LRE-like region" evidence="1">
    <location>
        <begin position="13"/>
        <end position="284"/>
    </location>
</feature>